<organism evidence="2 3">
    <name type="scientific">Porphyromonas circumdentaria</name>
    <dbReference type="NCBI Taxonomy" id="29524"/>
    <lineage>
        <taxon>Bacteria</taxon>
        <taxon>Pseudomonadati</taxon>
        <taxon>Bacteroidota</taxon>
        <taxon>Bacteroidia</taxon>
        <taxon>Bacteroidales</taxon>
        <taxon>Porphyromonadaceae</taxon>
        <taxon>Porphyromonas</taxon>
    </lineage>
</organism>
<dbReference type="RefSeq" id="WP_078736584.1">
    <property type="nucleotide sequence ID" value="NZ_FUXE01000005.1"/>
</dbReference>
<proteinExistence type="predicted"/>
<dbReference type="OrthoDB" id="1014898at2"/>
<evidence type="ECO:0000313" key="3">
    <source>
        <dbReference type="Proteomes" id="UP000190121"/>
    </source>
</evidence>
<feature type="chain" id="PRO_5012210953" evidence="1">
    <location>
        <begin position="22"/>
        <end position="356"/>
    </location>
</feature>
<reference evidence="3" key="1">
    <citation type="submission" date="2017-02" db="EMBL/GenBank/DDBJ databases">
        <authorList>
            <person name="Varghese N."/>
            <person name="Submissions S."/>
        </authorList>
    </citation>
    <scope>NUCLEOTIDE SEQUENCE [LARGE SCALE GENOMIC DNA]</scope>
    <source>
        <strain evidence="3">ATCC 51356</strain>
    </source>
</reference>
<keyword evidence="1" id="KW-0732">Signal</keyword>
<accession>A0A1T4M4F3</accession>
<evidence type="ECO:0000313" key="2">
    <source>
        <dbReference type="EMBL" id="SJZ61802.1"/>
    </source>
</evidence>
<gene>
    <name evidence="2" type="ORF">SAMN02745171_00627</name>
</gene>
<keyword evidence="3" id="KW-1185">Reference proteome</keyword>
<dbReference type="EMBL" id="FUXE01000005">
    <property type="protein sequence ID" value="SJZ61802.1"/>
    <property type="molecule type" value="Genomic_DNA"/>
</dbReference>
<evidence type="ECO:0000256" key="1">
    <source>
        <dbReference type="SAM" id="SignalP"/>
    </source>
</evidence>
<protein>
    <submittedName>
        <fullName evidence="2">Uncharacterized protein</fullName>
    </submittedName>
</protein>
<name>A0A1T4M4F3_9PORP</name>
<feature type="signal peptide" evidence="1">
    <location>
        <begin position="1"/>
        <end position="21"/>
    </location>
</feature>
<dbReference type="AlphaFoldDB" id="A0A1T4M4F3"/>
<dbReference type="Proteomes" id="UP000190121">
    <property type="component" value="Unassembled WGS sequence"/>
</dbReference>
<sequence>MNAKRFLVLFFPLLLSVVGVAKGQPVASFAPQKEISENVVTNSSNSPQEAKMIPMLAIGNKWNTYEECDVLSTEPTHHKIGVDKTTYHYTIQREIEFDGKKYFEILEDNAPRLFMREDLNTGKVYARGNLDPESKEREIFDYNLKEGDVCVLYRIERDPIEESTEMQMKVISITNKNINGINRRVYQLAFGEGYPDSKFMFREEDCIKGDPFERHSIFNLTTGFWIEGIGFNQNIYGVQAIGLTGGYCTCEELLCFTDKSGTFERFSDVGCEVNYKVPRSAETPLIDKAKIYYHEGQLSLSLEDGMPHQLSIYDMSAQLIARKESFVGSVTVALPPAAKQSTILIRLDDETMLYRL</sequence>